<protein>
    <submittedName>
        <fullName evidence="2">ADP-ribose pyrophosphatase</fullName>
    </submittedName>
</protein>
<reference evidence="2 3" key="1">
    <citation type="submission" date="2018-01" db="EMBL/GenBank/DDBJ databases">
        <title>Genome sequence of the PGP bacterium Paenibacillus illinoisensis E3.</title>
        <authorList>
            <person name="Rolli E."/>
            <person name="Marasco R."/>
            <person name="Bessem C."/>
            <person name="Michoud G."/>
            <person name="Gaiarsa S."/>
            <person name="Borin S."/>
            <person name="Daffonchio D."/>
        </authorList>
    </citation>
    <scope>NUCLEOTIDE SEQUENCE [LARGE SCALE GENOMIC DNA]</scope>
    <source>
        <strain evidence="2 3">E3</strain>
    </source>
</reference>
<dbReference type="SUPFAM" id="SSF55811">
    <property type="entry name" value="Nudix"/>
    <property type="match status" value="1"/>
</dbReference>
<proteinExistence type="predicted"/>
<sequence>MKKHPKHRVTAVAVVINEENKILLINGPKRGWEMPAGHVEEGIENIK</sequence>
<feature type="domain" description="Nudix hydrolase" evidence="1">
    <location>
        <begin position="6"/>
        <end position="42"/>
    </location>
</feature>
<dbReference type="Gene3D" id="3.90.79.10">
    <property type="entry name" value="Nucleoside Triphosphate Pyrophosphohydrolase"/>
    <property type="match status" value="1"/>
</dbReference>
<dbReference type="InterPro" id="IPR015797">
    <property type="entry name" value="NUDIX_hydrolase-like_dom_sf"/>
</dbReference>
<evidence type="ECO:0000313" key="2">
    <source>
        <dbReference type="EMBL" id="PYY26207.1"/>
    </source>
</evidence>
<accession>A0A2W0C2U8</accession>
<dbReference type="AlphaFoldDB" id="A0A2W0C2U8"/>
<organism evidence="2 3">
    <name type="scientific">Paenibacillus illinoisensis</name>
    <dbReference type="NCBI Taxonomy" id="59845"/>
    <lineage>
        <taxon>Bacteria</taxon>
        <taxon>Bacillati</taxon>
        <taxon>Bacillota</taxon>
        <taxon>Bacilli</taxon>
        <taxon>Bacillales</taxon>
        <taxon>Paenibacillaceae</taxon>
        <taxon>Paenibacillus</taxon>
    </lineage>
</organism>
<dbReference type="Proteomes" id="UP000247459">
    <property type="component" value="Unassembled WGS sequence"/>
</dbReference>
<dbReference type="InterPro" id="IPR000086">
    <property type="entry name" value="NUDIX_hydrolase_dom"/>
</dbReference>
<evidence type="ECO:0000259" key="1">
    <source>
        <dbReference type="Pfam" id="PF00293"/>
    </source>
</evidence>
<comment type="caution">
    <text evidence="2">The sequence shown here is derived from an EMBL/GenBank/DDBJ whole genome shotgun (WGS) entry which is preliminary data.</text>
</comment>
<dbReference type="RefSeq" id="WP_375335140.1">
    <property type="nucleotide sequence ID" value="NZ_PRLG01000029.1"/>
</dbReference>
<gene>
    <name evidence="2" type="ORF">PIL02S_05597</name>
</gene>
<name>A0A2W0C2U8_9BACL</name>
<dbReference type="Pfam" id="PF00293">
    <property type="entry name" value="NUDIX"/>
    <property type="match status" value="1"/>
</dbReference>
<evidence type="ECO:0000313" key="3">
    <source>
        <dbReference type="Proteomes" id="UP000247459"/>
    </source>
</evidence>
<dbReference type="EMBL" id="PRLG01000029">
    <property type="protein sequence ID" value="PYY26207.1"/>
    <property type="molecule type" value="Genomic_DNA"/>
</dbReference>